<feature type="region of interest" description="Disordered" evidence="1">
    <location>
        <begin position="403"/>
        <end position="442"/>
    </location>
</feature>
<dbReference type="Proteomes" id="UP000562352">
    <property type="component" value="Unassembled WGS sequence"/>
</dbReference>
<accession>A0A841DB73</accession>
<name>A0A841DB73_PLAVE</name>
<evidence type="ECO:0000313" key="2">
    <source>
        <dbReference type="EMBL" id="MBB5966739.1"/>
    </source>
</evidence>
<protein>
    <submittedName>
        <fullName evidence="2">Uncharacterized protein</fullName>
    </submittedName>
</protein>
<keyword evidence="3" id="KW-1185">Reference proteome</keyword>
<sequence>MNASAGTGDTVLDPGQWAAWVGEHGAHLLDYAGYHLGAEQATAAAARAVAVCGTTAAPVGVSVRARLLAVLRRDRLHAPGHREGYVPGTGPGMPDALLIERAWRLVDPLGAEALRLMFRHGLAPDDLSHVLALPADEIGGLATRTQDIIESLVSALDGLAHGRAPCPGLRPLLDAAFPGEPWHSPAAAGSTYPDPSPAGTHPARPPASTGAAPASPPEAHDSGGARADLLSHMVRCPVCTRPISIRYTVPQMIAHPPIQPLTAEAGRRFLDALPPAAPLPATAALPSGAVPAPVTDPPAGSPGAAVPPAAMGLPARRGTAPYAMAGRGPARTARPKPPPVPPPVAPSARREEETLPSLPALRARPAPPPVPPEPGRDTPLYDALLSQVWAREILARTDGAPAAGRARLDVPPSIPASAVRPPAGPRAGSAQRAREPERHRRGSRLADAVLWAGARVRATTIKIVIIVVAGAAGTLTGMNLLGPAIGGEAPARSLPSSLPRAATTAAHPPSSAPSATAGSGLAARLRMPSEITLDEYGRGSATLTSLPGGAPEDALEWRVSAPGLTVSPSGGTLERGDTVVITLRAVRVRHWCGAPAPVTAPLTLHGPDDSISATVRWRTC</sequence>
<feature type="compositionally biased region" description="Low complexity" evidence="1">
    <location>
        <begin position="501"/>
        <end position="521"/>
    </location>
</feature>
<dbReference type="AlphaFoldDB" id="A0A841DB73"/>
<feature type="region of interest" description="Disordered" evidence="1">
    <location>
        <begin position="325"/>
        <end position="377"/>
    </location>
</feature>
<feature type="compositionally biased region" description="Low complexity" evidence="1">
    <location>
        <begin position="355"/>
        <end position="364"/>
    </location>
</feature>
<organism evidence="2 3">
    <name type="scientific">Planomonospora venezuelensis</name>
    <dbReference type="NCBI Taxonomy" id="1999"/>
    <lineage>
        <taxon>Bacteria</taxon>
        <taxon>Bacillati</taxon>
        <taxon>Actinomycetota</taxon>
        <taxon>Actinomycetes</taxon>
        <taxon>Streptosporangiales</taxon>
        <taxon>Streptosporangiaceae</taxon>
        <taxon>Planomonospora</taxon>
    </lineage>
</organism>
<dbReference type="EMBL" id="JACHJJ010000026">
    <property type="protein sequence ID" value="MBB5966739.1"/>
    <property type="molecule type" value="Genomic_DNA"/>
</dbReference>
<reference evidence="2 3" key="1">
    <citation type="submission" date="2020-08" db="EMBL/GenBank/DDBJ databases">
        <title>Genomic Encyclopedia of Type Strains, Phase III (KMG-III): the genomes of soil and plant-associated and newly described type strains.</title>
        <authorList>
            <person name="Whitman W."/>
        </authorList>
    </citation>
    <scope>NUCLEOTIDE SEQUENCE [LARGE SCALE GENOMIC DNA]</scope>
    <source>
        <strain evidence="2 3">CECT 3303</strain>
    </source>
</reference>
<feature type="region of interest" description="Disordered" evidence="1">
    <location>
        <begin position="184"/>
        <end position="224"/>
    </location>
</feature>
<evidence type="ECO:0000313" key="3">
    <source>
        <dbReference type="Proteomes" id="UP000562352"/>
    </source>
</evidence>
<proteinExistence type="predicted"/>
<gene>
    <name evidence="2" type="ORF">FHS22_006035</name>
</gene>
<dbReference type="RefSeq" id="WP_184947086.1">
    <property type="nucleotide sequence ID" value="NZ_JACHJJ010000026.1"/>
</dbReference>
<comment type="caution">
    <text evidence="2">The sequence shown here is derived from an EMBL/GenBank/DDBJ whole genome shotgun (WGS) entry which is preliminary data.</text>
</comment>
<evidence type="ECO:0000256" key="1">
    <source>
        <dbReference type="SAM" id="MobiDB-lite"/>
    </source>
</evidence>
<feature type="region of interest" description="Disordered" evidence="1">
    <location>
        <begin position="490"/>
        <end position="521"/>
    </location>
</feature>
<feature type="compositionally biased region" description="Pro residues" evidence="1">
    <location>
        <begin position="335"/>
        <end position="345"/>
    </location>
</feature>